<feature type="compositionally biased region" description="Low complexity" evidence="7">
    <location>
        <begin position="48"/>
        <end position="65"/>
    </location>
</feature>
<feature type="compositionally biased region" description="Basic and acidic residues" evidence="7">
    <location>
        <begin position="27"/>
        <end position="41"/>
    </location>
</feature>
<keyword evidence="5" id="KW-0378">Hydrolase</keyword>
<dbReference type="Gene3D" id="3.10.10.10">
    <property type="entry name" value="HIV Type 1 Reverse Transcriptase, subunit A, domain 1"/>
    <property type="match status" value="1"/>
</dbReference>
<accession>A0A6L2JHY9</accession>
<dbReference type="InterPro" id="IPR050951">
    <property type="entry name" value="Retrovirus_Pol_polyprotein"/>
</dbReference>
<dbReference type="GO" id="GO:0003964">
    <property type="term" value="F:RNA-directed DNA polymerase activity"/>
    <property type="evidence" value="ECO:0007669"/>
    <property type="project" value="UniProtKB-KW"/>
</dbReference>
<comment type="caution">
    <text evidence="9">The sequence shown here is derived from an EMBL/GenBank/DDBJ whole genome shotgun (WGS) entry which is preliminary data.</text>
</comment>
<dbReference type="GO" id="GO:0004519">
    <property type="term" value="F:endonuclease activity"/>
    <property type="evidence" value="ECO:0007669"/>
    <property type="project" value="UniProtKB-KW"/>
</dbReference>
<keyword evidence="1" id="KW-0808">Transferase</keyword>
<evidence type="ECO:0000256" key="3">
    <source>
        <dbReference type="ARBA" id="ARBA00022722"/>
    </source>
</evidence>
<dbReference type="GO" id="GO:0016787">
    <property type="term" value="F:hydrolase activity"/>
    <property type="evidence" value="ECO:0007669"/>
    <property type="project" value="UniProtKB-KW"/>
</dbReference>
<feature type="region of interest" description="Disordered" evidence="7">
    <location>
        <begin position="1"/>
        <end position="65"/>
    </location>
</feature>
<feature type="domain" description="Reverse transcriptase RNase H-like" evidence="8">
    <location>
        <begin position="316"/>
        <end position="401"/>
    </location>
</feature>
<dbReference type="SUPFAM" id="SSF56672">
    <property type="entry name" value="DNA/RNA polymerases"/>
    <property type="match status" value="1"/>
</dbReference>
<evidence type="ECO:0000256" key="5">
    <source>
        <dbReference type="ARBA" id="ARBA00022801"/>
    </source>
</evidence>
<dbReference type="CDD" id="cd09274">
    <property type="entry name" value="RNase_HI_RT_Ty3"/>
    <property type="match status" value="1"/>
</dbReference>
<evidence type="ECO:0000313" key="9">
    <source>
        <dbReference type="EMBL" id="GEU35274.1"/>
    </source>
</evidence>
<dbReference type="EMBL" id="BKCJ010000672">
    <property type="protein sequence ID" value="GEU35274.1"/>
    <property type="molecule type" value="Genomic_DNA"/>
</dbReference>
<keyword evidence="4" id="KW-0255">Endonuclease</keyword>
<dbReference type="Pfam" id="PF17917">
    <property type="entry name" value="RT_RNaseH"/>
    <property type="match status" value="1"/>
</dbReference>
<sequence length="534" mass="60580">MPARMTTQTASQGTTAPRGGGTGGRVGRGDGRGRGPRRDNNEQVSELGDQGNNQGNDNIQGNVGNVTMNNNRVGCTYKEFLACNPKEYDGKGGVVVYTCWIEKMESFQDMSGCGDNQKVNYTAGSFIGKALTWTGNAFATTTKPDKRENTGHFAKDCRVVESGSETMGKPSESSCGLTGVRVIETKGGKQEVGHSCWEQRRLTQIEHHDGSFDVIRGMDWLSNHKAKIIFHEKEIKFWLEIIPRAMLVAKPPYLMAPSEMEELSGQLKELQDKYFIRPSSLPWGASVLFVKKKDGSFRKCIDYRELNKLTIKNRCLGLGCVLMQRGKVIAYASRKLKIYKKNYTTHDLELGAIVSSLKIWRHNLYGTTSVIYIDHKNLQHIFNQKELNMREHRWIELCSDYDCEICYHPGKANSSIKDKILAAQEEAYNESAGFQIGLDEMIERRSDEALYYLDQILVPLKCDVRTLIMDKAYKSKYSIHSEADKMYYDLRDRPSGLLQQPEIPEWKWERLAMDFVTKLPRTSSGHDTIWVIVD</sequence>
<evidence type="ECO:0000256" key="6">
    <source>
        <dbReference type="ARBA" id="ARBA00022918"/>
    </source>
</evidence>
<evidence type="ECO:0000256" key="7">
    <source>
        <dbReference type="SAM" id="MobiDB-lite"/>
    </source>
</evidence>
<dbReference type="InterPro" id="IPR043502">
    <property type="entry name" value="DNA/RNA_pol_sf"/>
</dbReference>
<dbReference type="AlphaFoldDB" id="A0A6L2JHY9"/>
<organism evidence="9">
    <name type="scientific">Tanacetum cinerariifolium</name>
    <name type="common">Dalmatian daisy</name>
    <name type="synonym">Chrysanthemum cinerariifolium</name>
    <dbReference type="NCBI Taxonomy" id="118510"/>
    <lineage>
        <taxon>Eukaryota</taxon>
        <taxon>Viridiplantae</taxon>
        <taxon>Streptophyta</taxon>
        <taxon>Embryophyta</taxon>
        <taxon>Tracheophyta</taxon>
        <taxon>Spermatophyta</taxon>
        <taxon>Magnoliopsida</taxon>
        <taxon>eudicotyledons</taxon>
        <taxon>Gunneridae</taxon>
        <taxon>Pentapetalae</taxon>
        <taxon>asterids</taxon>
        <taxon>campanulids</taxon>
        <taxon>Asterales</taxon>
        <taxon>Asteraceae</taxon>
        <taxon>Asteroideae</taxon>
        <taxon>Anthemideae</taxon>
        <taxon>Anthemidinae</taxon>
        <taxon>Tanacetum</taxon>
    </lineage>
</organism>
<keyword evidence="3" id="KW-0540">Nuclease</keyword>
<proteinExistence type="predicted"/>
<dbReference type="PANTHER" id="PTHR37984:SF5">
    <property type="entry name" value="PROTEIN NYNRIN-LIKE"/>
    <property type="match status" value="1"/>
</dbReference>
<evidence type="ECO:0000256" key="2">
    <source>
        <dbReference type="ARBA" id="ARBA00022695"/>
    </source>
</evidence>
<evidence type="ECO:0000256" key="4">
    <source>
        <dbReference type="ARBA" id="ARBA00022759"/>
    </source>
</evidence>
<keyword evidence="2" id="KW-0548">Nucleotidyltransferase</keyword>
<dbReference type="InterPro" id="IPR041373">
    <property type="entry name" value="RT_RNaseH"/>
</dbReference>
<feature type="compositionally biased region" description="Polar residues" evidence="7">
    <location>
        <begin position="1"/>
        <end position="15"/>
    </location>
</feature>
<dbReference type="PANTHER" id="PTHR37984">
    <property type="entry name" value="PROTEIN CBG26694"/>
    <property type="match status" value="1"/>
</dbReference>
<evidence type="ECO:0000256" key="1">
    <source>
        <dbReference type="ARBA" id="ARBA00022679"/>
    </source>
</evidence>
<name>A0A6L2JHY9_TANCI</name>
<protein>
    <submittedName>
        <fullName evidence="9">Putative reverse transcriptase domain-containing protein</fullName>
    </submittedName>
</protein>
<evidence type="ECO:0000259" key="8">
    <source>
        <dbReference type="Pfam" id="PF17917"/>
    </source>
</evidence>
<keyword evidence="6 9" id="KW-0695">RNA-directed DNA polymerase</keyword>
<gene>
    <name evidence="9" type="ORF">Tci_007252</name>
</gene>
<reference evidence="9" key="1">
    <citation type="journal article" date="2019" name="Sci. Rep.">
        <title>Draft genome of Tanacetum cinerariifolium, the natural source of mosquito coil.</title>
        <authorList>
            <person name="Yamashiro T."/>
            <person name="Shiraishi A."/>
            <person name="Satake H."/>
            <person name="Nakayama K."/>
        </authorList>
    </citation>
    <scope>NUCLEOTIDE SEQUENCE</scope>
</reference>